<evidence type="ECO:0000313" key="7">
    <source>
        <dbReference type="EMBL" id="ABB37275.1"/>
    </source>
</evidence>
<evidence type="ECO:0000256" key="5">
    <source>
        <dbReference type="ARBA" id="ARBA00023014"/>
    </source>
</evidence>
<keyword evidence="3" id="KW-0677">Repeat</keyword>
<sequence length="201" mass="20987">MQSQLSDFVVADASRCIGCRVCEVACAVAHTATGKEHPVAGNLDSPLLPRLYLVRTPLATAPVQCRHCEDAPCAASCPAGAIRRKDGALVVEEARCVGCKTCMLACPFGAVELVPVYAQGRAVMQTVQTEDGGVCTVSPVMVAVKCDMCTGRQAGPACVQACPRGALRMAAVSDLRRRRCAQAAAGLAKYVTALHPEDGRS</sequence>
<accession>Q315X1</accession>
<keyword evidence="8" id="KW-1185">Reference proteome</keyword>
<evidence type="ECO:0000256" key="2">
    <source>
        <dbReference type="ARBA" id="ARBA00022723"/>
    </source>
</evidence>
<dbReference type="KEGG" id="dde:Dde_0474"/>
<dbReference type="Gene3D" id="3.30.70.20">
    <property type="match status" value="2"/>
</dbReference>
<keyword evidence="1" id="KW-0004">4Fe-4S</keyword>
<feature type="domain" description="4Fe-4S ferredoxin-type" evidence="6">
    <location>
        <begin position="87"/>
        <end position="116"/>
    </location>
</feature>
<dbReference type="GO" id="GO:0051539">
    <property type="term" value="F:4 iron, 4 sulfur cluster binding"/>
    <property type="evidence" value="ECO:0007669"/>
    <property type="project" value="UniProtKB-KW"/>
</dbReference>
<dbReference type="InterPro" id="IPR050294">
    <property type="entry name" value="RnfB_subfamily"/>
</dbReference>
<dbReference type="Pfam" id="PF13247">
    <property type="entry name" value="Fer4_11"/>
    <property type="match status" value="1"/>
</dbReference>
<reference evidence="7 8" key="1">
    <citation type="journal article" date="2011" name="J. Bacteriol.">
        <title>Complete genome sequence and updated annotation of Desulfovibrio alaskensis G20.</title>
        <authorList>
            <person name="Hauser L.J."/>
            <person name="Land M.L."/>
            <person name="Brown S.D."/>
            <person name="Larimer F."/>
            <person name="Keller K.L."/>
            <person name="Rapp-Giles B.J."/>
            <person name="Price M.N."/>
            <person name="Lin M."/>
            <person name="Bruce D.C."/>
            <person name="Detter J.C."/>
            <person name="Tapia R."/>
            <person name="Han C.S."/>
            <person name="Goodwin L.A."/>
            <person name="Cheng J.F."/>
            <person name="Pitluck S."/>
            <person name="Copeland A."/>
            <person name="Lucas S."/>
            <person name="Nolan M."/>
            <person name="Lapidus A.L."/>
            <person name="Palumbo A.V."/>
            <person name="Wall J.D."/>
        </authorList>
    </citation>
    <scope>NUCLEOTIDE SEQUENCE [LARGE SCALE GENOMIC DNA]</scope>
    <source>
        <strain evidence="8">ATCC BAA 1058 / DSM 17464 / G20</strain>
    </source>
</reference>
<dbReference type="PROSITE" id="PS00198">
    <property type="entry name" value="4FE4S_FER_1"/>
    <property type="match status" value="1"/>
</dbReference>
<dbReference type="InterPro" id="IPR017900">
    <property type="entry name" value="4Fe4S_Fe_S_CS"/>
</dbReference>
<dbReference type="GO" id="GO:0046872">
    <property type="term" value="F:metal ion binding"/>
    <property type="evidence" value="ECO:0007669"/>
    <property type="project" value="UniProtKB-KW"/>
</dbReference>
<dbReference type="AlphaFoldDB" id="Q315X1"/>
<keyword evidence="2" id="KW-0479">Metal-binding</keyword>
<dbReference type="CDD" id="cd10554">
    <property type="entry name" value="HycB_like"/>
    <property type="match status" value="1"/>
</dbReference>
<feature type="domain" description="4Fe-4S ferredoxin-type" evidence="6">
    <location>
        <begin position="140"/>
        <end position="172"/>
    </location>
</feature>
<keyword evidence="4" id="KW-0408">Iron</keyword>
<dbReference type="RefSeq" id="WP_011366598.1">
    <property type="nucleotide sequence ID" value="NC_007519.1"/>
</dbReference>
<keyword evidence="5" id="KW-0411">Iron-sulfur</keyword>
<protein>
    <submittedName>
        <fullName evidence="7">Hydrogenase FeS protein, cytoplasmic</fullName>
    </submittedName>
</protein>
<name>Q315X1_OLEA2</name>
<dbReference type="EMBL" id="CP000112">
    <property type="protein sequence ID" value="ABB37275.1"/>
    <property type="molecule type" value="Genomic_DNA"/>
</dbReference>
<organism evidence="7 8">
    <name type="scientific">Oleidesulfovibrio alaskensis (strain ATCC BAA-1058 / DSM 17464 / G20)</name>
    <name type="common">Desulfovibrio alaskensis</name>
    <dbReference type="NCBI Taxonomy" id="207559"/>
    <lineage>
        <taxon>Bacteria</taxon>
        <taxon>Pseudomonadati</taxon>
        <taxon>Thermodesulfobacteriota</taxon>
        <taxon>Desulfovibrionia</taxon>
        <taxon>Desulfovibrionales</taxon>
        <taxon>Desulfovibrionaceae</taxon>
        <taxon>Oleidesulfovibrio</taxon>
    </lineage>
</organism>
<gene>
    <name evidence="7" type="ordered locus">Dde_0474</name>
</gene>
<evidence type="ECO:0000259" key="6">
    <source>
        <dbReference type="PROSITE" id="PS51379"/>
    </source>
</evidence>
<dbReference type="Proteomes" id="UP000002710">
    <property type="component" value="Chromosome"/>
</dbReference>
<proteinExistence type="predicted"/>
<dbReference type="SUPFAM" id="SSF54862">
    <property type="entry name" value="4Fe-4S ferredoxins"/>
    <property type="match status" value="1"/>
</dbReference>
<evidence type="ECO:0000256" key="4">
    <source>
        <dbReference type="ARBA" id="ARBA00023004"/>
    </source>
</evidence>
<dbReference type="SMR" id="Q315X1"/>
<dbReference type="eggNOG" id="COG1142">
    <property type="taxonomic scope" value="Bacteria"/>
</dbReference>
<evidence type="ECO:0000256" key="1">
    <source>
        <dbReference type="ARBA" id="ARBA00022485"/>
    </source>
</evidence>
<evidence type="ECO:0000313" key="8">
    <source>
        <dbReference type="Proteomes" id="UP000002710"/>
    </source>
</evidence>
<dbReference type="STRING" id="207559.Dde_0474"/>
<dbReference type="InterPro" id="IPR017896">
    <property type="entry name" value="4Fe4S_Fe-S-bd"/>
</dbReference>
<feature type="domain" description="4Fe-4S ferredoxin-type" evidence="6">
    <location>
        <begin position="7"/>
        <end position="36"/>
    </location>
</feature>
<dbReference type="PANTHER" id="PTHR42859">
    <property type="entry name" value="OXIDOREDUCTASE"/>
    <property type="match status" value="1"/>
</dbReference>
<dbReference type="PROSITE" id="PS51379">
    <property type="entry name" value="4FE4S_FER_2"/>
    <property type="match status" value="3"/>
</dbReference>
<dbReference type="HOGENOM" id="CLU_043374_3_2_7"/>
<dbReference type="PANTHER" id="PTHR42859:SF17">
    <property type="entry name" value="ELECTRON TRANSPORT PROTEIN HYDN-RELATED"/>
    <property type="match status" value="1"/>
</dbReference>
<evidence type="ECO:0000256" key="3">
    <source>
        <dbReference type="ARBA" id="ARBA00022737"/>
    </source>
</evidence>